<comment type="similarity">
    <text evidence="1 5 6">Belongs to the peptidase M2 family.</text>
</comment>
<keyword evidence="4 6" id="KW-0325">Glycoprotein</keyword>
<evidence type="ECO:0000256" key="1">
    <source>
        <dbReference type="ARBA" id="ARBA00008139"/>
    </source>
</evidence>
<comment type="cofactor">
    <cofactor evidence="6">
        <name>Zn(2+)</name>
        <dbReference type="ChEBI" id="CHEBI:29105"/>
    </cofactor>
    <text evidence="6">Binds 1 zinc ion per subunit.</text>
</comment>
<comment type="caution">
    <text evidence="5">Lacks conserved residue(s) required for the propagation of feature annotation.</text>
</comment>
<evidence type="ECO:0000256" key="4">
    <source>
        <dbReference type="ARBA" id="ARBA00023180"/>
    </source>
</evidence>
<feature type="non-terminal residue" evidence="7">
    <location>
        <position position="1"/>
    </location>
</feature>
<dbReference type="PANTHER" id="PTHR10514:SF27">
    <property type="entry name" value="ANGIOTENSIN-CONVERTING ENZYME"/>
    <property type="match status" value="1"/>
</dbReference>
<evidence type="ECO:0000256" key="5">
    <source>
        <dbReference type="PROSITE-ProRule" id="PRU01355"/>
    </source>
</evidence>
<dbReference type="Gene3D" id="1.10.1370.30">
    <property type="match status" value="2"/>
</dbReference>
<keyword evidence="8" id="KW-1185">Reference proteome</keyword>
<dbReference type="EMBL" id="CALNXI010001015">
    <property type="protein sequence ID" value="CAH3151621.1"/>
    <property type="molecule type" value="Genomic_DNA"/>
</dbReference>
<accession>A0ABN8PVC5</accession>
<evidence type="ECO:0000313" key="7">
    <source>
        <dbReference type="EMBL" id="CAH3151621.1"/>
    </source>
</evidence>
<dbReference type="Pfam" id="PF01401">
    <property type="entry name" value="Peptidase_M2"/>
    <property type="match status" value="1"/>
</dbReference>
<keyword evidence="6" id="KW-0378">Hydrolase</keyword>
<organism evidence="7 8">
    <name type="scientific">Porites evermanni</name>
    <dbReference type="NCBI Taxonomy" id="104178"/>
    <lineage>
        <taxon>Eukaryota</taxon>
        <taxon>Metazoa</taxon>
        <taxon>Cnidaria</taxon>
        <taxon>Anthozoa</taxon>
        <taxon>Hexacorallia</taxon>
        <taxon>Scleractinia</taxon>
        <taxon>Fungiina</taxon>
        <taxon>Poritidae</taxon>
        <taxon>Porites</taxon>
    </lineage>
</organism>
<dbReference type="EC" id="3.4.-.-" evidence="6"/>
<evidence type="ECO:0000256" key="6">
    <source>
        <dbReference type="RuleBase" id="RU361144"/>
    </source>
</evidence>
<dbReference type="PROSITE" id="PS52011">
    <property type="entry name" value="PEPTIDASE_M2"/>
    <property type="match status" value="1"/>
</dbReference>
<keyword evidence="3 5" id="KW-1015">Disulfide bond</keyword>
<keyword evidence="6" id="KW-0482">Metalloprotease</keyword>
<keyword evidence="6" id="KW-0479">Metal-binding</keyword>
<dbReference type="CDD" id="cd06461">
    <property type="entry name" value="M2_ACE"/>
    <property type="match status" value="1"/>
</dbReference>
<dbReference type="PANTHER" id="PTHR10514">
    <property type="entry name" value="ANGIOTENSIN-CONVERTING ENZYME"/>
    <property type="match status" value="1"/>
</dbReference>
<dbReference type="PRINTS" id="PR00791">
    <property type="entry name" value="PEPDIPTASEA"/>
</dbReference>
<sequence>DYTTERPAISRQRQDYERPPLIAKAGSTVATCCNLNVKMRWEIPFTLLLYAVLIPFLCSAAVDQGEEAKALEFLKKYNNETRYADYKSTVRSWNYATNLTDYNSKLKTNASLAFSEFYKGMRENASKFDVSKLSDDTKRQIQFITSSATPKDEAVLRRVTELESTMEGIYSTGKVKDSNGKMLALNPDLYRILATTRDYDRLQFIWKGWRDAVGPKLRPLYKEFVKLKNQGAKENGWKNIGEYWRSWYEVDDLQSMVEGFWNKLKPLYEELHAYVRYRLSQKYSKMKKTGPIPAHLLGNMWAQSWVNIYDLVEPYKGKPSLDVTANMVKQNYTPLKMVQLAESFFISIGLEPLPKSFYNLSLISKPDDREVICHASAWDFSINKDVRVKQCTTVTHNYLVTTHHELGHIQYYLQYWDLPFEYRTGANPGFHEAVGDTMSLSVDTPQHLTKIGLLENYSDDEESDINALMKMALRKVAFLPFGFMIDQWRWKVFSGAITEENYNAEWWKLRTKYQGVKPPVDRSEDDFDPGCKYHIPANTPYIRYFMSFVLQFQFHKAACKEAGHKGPLHTCSIFNSTKAGTKIG</sequence>
<gene>
    <name evidence="7" type="ORF">PEVE_00000469</name>
</gene>
<evidence type="ECO:0000256" key="3">
    <source>
        <dbReference type="ARBA" id="ARBA00023157"/>
    </source>
</evidence>
<comment type="caution">
    <text evidence="7">The sequence shown here is derived from an EMBL/GenBank/DDBJ whole genome shotgun (WGS) entry which is preliminary data.</text>
</comment>
<name>A0ABN8PVC5_9CNID</name>
<evidence type="ECO:0000256" key="2">
    <source>
        <dbReference type="ARBA" id="ARBA00022729"/>
    </source>
</evidence>
<feature type="disulfide bond" evidence="5">
    <location>
        <begin position="373"/>
        <end position="391"/>
    </location>
</feature>
<keyword evidence="6" id="KW-0645">Protease</keyword>
<keyword evidence="6" id="KW-0862">Zinc</keyword>
<keyword evidence="2" id="KW-0732">Signal</keyword>
<dbReference type="SUPFAM" id="SSF55486">
    <property type="entry name" value="Metalloproteases ('zincins'), catalytic domain"/>
    <property type="match status" value="1"/>
</dbReference>
<dbReference type="Proteomes" id="UP001159427">
    <property type="component" value="Unassembled WGS sequence"/>
</dbReference>
<evidence type="ECO:0000313" key="8">
    <source>
        <dbReference type="Proteomes" id="UP001159427"/>
    </source>
</evidence>
<proteinExistence type="inferred from homology"/>
<protein>
    <recommendedName>
        <fullName evidence="6">Angiotensin-converting enzyme</fullName>
        <ecNumber evidence="6">3.4.-.-</ecNumber>
    </recommendedName>
</protein>
<keyword evidence="6" id="KW-0121">Carboxypeptidase</keyword>
<dbReference type="InterPro" id="IPR001548">
    <property type="entry name" value="Peptidase_M2"/>
</dbReference>
<reference evidence="7 8" key="1">
    <citation type="submission" date="2022-05" db="EMBL/GenBank/DDBJ databases">
        <authorList>
            <consortium name="Genoscope - CEA"/>
            <person name="William W."/>
        </authorList>
    </citation>
    <scope>NUCLEOTIDE SEQUENCE [LARGE SCALE GENOMIC DNA]</scope>
</reference>